<organism evidence="1 2">
    <name type="scientific">Posidoniimonas polymericola</name>
    <dbReference type="NCBI Taxonomy" id="2528002"/>
    <lineage>
        <taxon>Bacteria</taxon>
        <taxon>Pseudomonadati</taxon>
        <taxon>Planctomycetota</taxon>
        <taxon>Planctomycetia</taxon>
        <taxon>Pirellulales</taxon>
        <taxon>Lacipirellulaceae</taxon>
        <taxon>Posidoniimonas</taxon>
    </lineage>
</organism>
<proteinExistence type="predicted"/>
<dbReference type="InterPro" id="IPR021302">
    <property type="entry name" value="DUF2780_VcgC/VcgE"/>
</dbReference>
<comment type="caution">
    <text evidence="1">The sequence shown here is derived from an EMBL/GenBank/DDBJ whole genome shotgun (WGS) entry which is preliminary data.</text>
</comment>
<evidence type="ECO:0008006" key="3">
    <source>
        <dbReference type="Google" id="ProtNLM"/>
    </source>
</evidence>
<dbReference type="OrthoDB" id="289573at2"/>
<dbReference type="Proteomes" id="UP000318478">
    <property type="component" value="Unassembled WGS sequence"/>
</dbReference>
<dbReference type="EMBL" id="SJPO01000002">
    <property type="protein sequence ID" value="TWT78059.1"/>
    <property type="molecule type" value="Genomic_DNA"/>
</dbReference>
<protein>
    <recommendedName>
        <fullName evidence="3">DUF2267 domain-containing protein</fullName>
    </recommendedName>
</protein>
<name>A0A5C5YSW8_9BACT</name>
<dbReference type="RefSeq" id="WP_146584299.1">
    <property type="nucleotide sequence ID" value="NZ_SJPO01000002.1"/>
</dbReference>
<accession>A0A5C5YSW8</accession>
<evidence type="ECO:0000313" key="1">
    <source>
        <dbReference type="EMBL" id="TWT78059.1"/>
    </source>
</evidence>
<dbReference type="Pfam" id="PF11075">
    <property type="entry name" value="DUF2780"/>
    <property type="match status" value="1"/>
</dbReference>
<sequence length="136" mass="13868">MNELIQQISKQLGIDESTAAAATGKAMSMLREHVGDDLFGKINAAVPDASQMADQASAKPAGGLMGSLASMASSALGGDAGSGLELSAALASTGLPIEKLGPFVTTLIGYLKQYLGDDVIEQVLEKFPMLKAAIGE</sequence>
<gene>
    <name evidence="1" type="ORF">Pla123a_08480</name>
</gene>
<reference evidence="1 2" key="1">
    <citation type="submission" date="2019-02" db="EMBL/GenBank/DDBJ databases">
        <title>Deep-cultivation of Planctomycetes and their phenomic and genomic characterization uncovers novel biology.</title>
        <authorList>
            <person name="Wiegand S."/>
            <person name="Jogler M."/>
            <person name="Boedeker C."/>
            <person name="Pinto D."/>
            <person name="Vollmers J."/>
            <person name="Rivas-Marin E."/>
            <person name="Kohn T."/>
            <person name="Peeters S.H."/>
            <person name="Heuer A."/>
            <person name="Rast P."/>
            <person name="Oberbeckmann S."/>
            <person name="Bunk B."/>
            <person name="Jeske O."/>
            <person name="Meyerdierks A."/>
            <person name="Storesund J.E."/>
            <person name="Kallscheuer N."/>
            <person name="Luecker S."/>
            <person name="Lage O.M."/>
            <person name="Pohl T."/>
            <person name="Merkel B.J."/>
            <person name="Hornburger P."/>
            <person name="Mueller R.-W."/>
            <person name="Bruemmer F."/>
            <person name="Labrenz M."/>
            <person name="Spormann A.M."/>
            <person name="Op Den Camp H."/>
            <person name="Overmann J."/>
            <person name="Amann R."/>
            <person name="Jetten M.S.M."/>
            <person name="Mascher T."/>
            <person name="Medema M.H."/>
            <person name="Devos D.P."/>
            <person name="Kaster A.-K."/>
            <person name="Ovreas L."/>
            <person name="Rohde M."/>
            <person name="Galperin M.Y."/>
            <person name="Jogler C."/>
        </authorList>
    </citation>
    <scope>NUCLEOTIDE SEQUENCE [LARGE SCALE GENOMIC DNA]</scope>
    <source>
        <strain evidence="1 2">Pla123a</strain>
    </source>
</reference>
<dbReference type="AlphaFoldDB" id="A0A5C5YSW8"/>
<keyword evidence="2" id="KW-1185">Reference proteome</keyword>
<evidence type="ECO:0000313" key="2">
    <source>
        <dbReference type="Proteomes" id="UP000318478"/>
    </source>
</evidence>